<evidence type="ECO:0000256" key="1">
    <source>
        <dbReference type="SAM" id="MobiDB-lite"/>
    </source>
</evidence>
<sequence length="163" mass="17989">MGMGLIVTKDEPVVGYFTCDQRASRVTSLAAGRSGVKSAGYRKVSLPQRDLSAKLAPYCGSHTPGTSSISALRISPRSHLNARLLALHLRYNQTDLNRHFDWPPIHYPVCWIGYSELSYYIPRDLQNRRTLAKVSSASPPGDTGDSNTLSGELENSTYKNFCP</sequence>
<name>A0AAE0Y4M2_9GAST</name>
<feature type="region of interest" description="Disordered" evidence="1">
    <location>
        <begin position="133"/>
        <end position="163"/>
    </location>
</feature>
<accession>A0AAE0Y4M2</accession>
<comment type="caution">
    <text evidence="2">The sequence shown here is derived from an EMBL/GenBank/DDBJ whole genome shotgun (WGS) entry which is preliminary data.</text>
</comment>
<organism evidence="2 3">
    <name type="scientific">Elysia crispata</name>
    <name type="common">lettuce slug</name>
    <dbReference type="NCBI Taxonomy" id="231223"/>
    <lineage>
        <taxon>Eukaryota</taxon>
        <taxon>Metazoa</taxon>
        <taxon>Spiralia</taxon>
        <taxon>Lophotrochozoa</taxon>
        <taxon>Mollusca</taxon>
        <taxon>Gastropoda</taxon>
        <taxon>Heterobranchia</taxon>
        <taxon>Euthyneura</taxon>
        <taxon>Panpulmonata</taxon>
        <taxon>Sacoglossa</taxon>
        <taxon>Placobranchoidea</taxon>
        <taxon>Plakobranchidae</taxon>
        <taxon>Elysia</taxon>
    </lineage>
</organism>
<keyword evidence="3" id="KW-1185">Reference proteome</keyword>
<dbReference type="EMBL" id="JAWDGP010006959">
    <property type="protein sequence ID" value="KAK3732436.1"/>
    <property type="molecule type" value="Genomic_DNA"/>
</dbReference>
<dbReference type="AlphaFoldDB" id="A0AAE0Y4M2"/>
<proteinExistence type="predicted"/>
<gene>
    <name evidence="2" type="ORF">RRG08_037440</name>
</gene>
<dbReference type="Proteomes" id="UP001283361">
    <property type="component" value="Unassembled WGS sequence"/>
</dbReference>
<evidence type="ECO:0000313" key="2">
    <source>
        <dbReference type="EMBL" id="KAK3732436.1"/>
    </source>
</evidence>
<protein>
    <submittedName>
        <fullName evidence="2">Uncharacterized protein</fullName>
    </submittedName>
</protein>
<reference evidence="2" key="1">
    <citation type="journal article" date="2023" name="G3 (Bethesda)">
        <title>A reference genome for the long-term kleptoplast-retaining sea slug Elysia crispata morphotype clarki.</title>
        <authorList>
            <person name="Eastman K.E."/>
            <person name="Pendleton A.L."/>
            <person name="Shaikh M.A."/>
            <person name="Suttiyut T."/>
            <person name="Ogas R."/>
            <person name="Tomko P."/>
            <person name="Gavelis G."/>
            <person name="Widhalm J.R."/>
            <person name="Wisecaver J.H."/>
        </authorList>
    </citation>
    <scope>NUCLEOTIDE SEQUENCE</scope>
    <source>
        <strain evidence="2">ECLA1</strain>
    </source>
</reference>
<evidence type="ECO:0000313" key="3">
    <source>
        <dbReference type="Proteomes" id="UP001283361"/>
    </source>
</evidence>